<gene>
    <name evidence="2" type="ORF">B0T21DRAFT_360629</name>
</gene>
<accession>A0AA40EML2</accession>
<dbReference type="Proteomes" id="UP001172159">
    <property type="component" value="Unassembled WGS sequence"/>
</dbReference>
<sequence>MMNRLAARSLLARVSPMPMRASFPVITGVRPARSYGDVSSPKSAEQASAESGGSRSKDAVEKGESPTGGFIPDQLAQGDAKGRTGGGKPLESSHYAPAQPKISNASVPGNKPELTKEQQAEVDAHNAEFEKKHGRAAKAADDKVDKSFWSGTGSRTVNN</sequence>
<dbReference type="AlphaFoldDB" id="A0AA40EML2"/>
<reference evidence="2" key="1">
    <citation type="submission" date="2023-06" db="EMBL/GenBank/DDBJ databases">
        <title>Genome-scale phylogeny and comparative genomics of the fungal order Sordariales.</title>
        <authorList>
            <consortium name="Lawrence Berkeley National Laboratory"/>
            <person name="Hensen N."/>
            <person name="Bonometti L."/>
            <person name="Westerberg I."/>
            <person name="Brannstrom I.O."/>
            <person name="Guillou S."/>
            <person name="Cros-Aarteil S."/>
            <person name="Calhoun S."/>
            <person name="Haridas S."/>
            <person name="Kuo A."/>
            <person name="Mondo S."/>
            <person name="Pangilinan J."/>
            <person name="Riley R."/>
            <person name="Labutti K."/>
            <person name="Andreopoulos B."/>
            <person name="Lipzen A."/>
            <person name="Chen C."/>
            <person name="Yanf M."/>
            <person name="Daum C."/>
            <person name="Ng V."/>
            <person name="Clum A."/>
            <person name="Steindorff A."/>
            <person name="Ohm R."/>
            <person name="Martin F."/>
            <person name="Silar P."/>
            <person name="Natvig D."/>
            <person name="Lalanne C."/>
            <person name="Gautier V."/>
            <person name="Ament-Velasquez S.L."/>
            <person name="Kruys A."/>
            <person name="Hutchinson M.I."/>
            <person name="Powell A.J."/>
            <person name="Barry K."/>
            <person name="Miller A.N."/>
            <person name="Grigoriev I.V."/>
            <person name="Debuchy R."/>
            <person name="Gladieux P."/>
            <person name="Thoren M.H."/>
            <person name="Johannesson H."/>
        </authorList>
    </citation>
    <scope>NUCLEOTIDE SEQUENCE</scope>
    <source>
        <strain evidence="2">CBS 540.89</strain>
    </source>
</reference>
<comment type="caution">
    <text evidence="2">The sequence shown here is derived from an EMBL/GenBank/DDBJ whole genome shotgun (WGS) entry which is preliminary data.</text>
</comment>
<feature type="region of interest" description="Disordered" evidence="1">
    <location>
        <begin position="16"/>
        <end position="159"/>
    </location>
</feature>
<protein>
    <submittedName>
        <fullName evidence="2">Uncharacterized protein</fullName>
    </submittedName>
</protein>
<feature type="compositionally biased region" description="Polar residues" evidence="1">
    <location>
        <begin position="149"/>
        <end position="159"/>
    </location>
</feature>
<feature type="compositionally biased region" description="Low complexity" evidence="1">
    <location>
        <begin position="43"/>
        <end position="54"/>
    </location>
</feature>
<feature type="compositionally biased region" description="Basic and acidic residues" evidence="1">
    <location>
        <begin position="113"/>
        <end position="131"/>
    </location>
</feature>
<name>A0AA40EML2_9PEZI</name>
<evidence type="ECO:0000313" key="3">
    <source>
        <dbReference type="Proteomes" id="UP001172159"/>
    </source>
</evidence>
<organism evidence="2 3">
    <name type="scientific">Apiosordaria backusii</name>
    <dbReference type="NCBI Taxonomy" id="314023"/>
    <lineage>
        <taxon>Eukaryota</taxon>
        <taxon>Fungi</taxon>
        <taxon>Dikarya</taxon>
        <taxon>Ascomycota</taxon>
        <taxon>Pezizomycotina</taxon>
        <taxon>Sordariomycetes</taxon>
        <taxon>Sordariomycetidae</taxon>
        <taxon>Sordariales</taxon>
        <taxon>Lasiosphaeriaceae</taxon>
        <taxon>Apiosordaria</taxon>
    </lineage>
</organism>
<proteinExistence type="predicted"/>
<evidence type="ECO:0000313" key="2">
    <source>
        <dbReference type="EMBL" id="KAK0742100.1"/>
    </source>
</evidence>
<keyword evidence="3" id="KW-1185">Reference proteome</keyword>
<evidence type="ECO:0000256" key="1">
    <source>
        <dbReference type="SAM" id="MobiDB-lite"/>
    </source>
</evidence>
<feature type="compositionally biased region" description="Basic and acidic residues" evidence="1">
    <location>
        <begin position="55"/>
        <end position="64"/>
    </location>
</feature>
<dbReference type="EMBL" id="JAUKTV010000003">
    <property type="protein sequence ID" value="KAK0742100.1"/>
    <property type="molecule type" value="Genomic_DNA"/>
</dbReference>